<evidence type="ECO:0000313" key="3">
    <source>
        <dbReference type="Proteomes" id="UP001642540"/>
    </source>
</evidence>
<feature type="compositionally biased region" description="Basic and acidic residues" evidence="1">
    <location>
        <begin position="100"/>
        <end position="117"/>
    </location>
</feature>
<keyword evidence="3" id="KW-1185">Reference proteome</keyword>
<reference evidence="2 3" key="1">
    <citation type="submission" date="2024-08" db="EMBL/GenBank/DDBJ databases">
        <authorList>
            <person name="Cucini C."/>
            <person name="Frati F."/>
        </authorList>
    </citation>
    <scope>NUCLEOTIDE SEQUENCE [LARGE SCALE GENOMIC DNA]</scope>
</reference>
<evidence type="ECO:0000256" key="1">
    <source>
        <dbReference type="SAM" id="MobiDB-lite"/>
    </source>
</evidence>
<dbReference type="EMBL" id="CAXLJM020000072">
    <property type="protein sequence ID" value="CAL8127646.1"/>
    <property type="molecule type" value="Genomic_DNA"/>
</dbReference>
<accession>A0ABP1RGK2</accession>
<gene>
    <name evidence="2" type="ORF">ODALV1_LOCUS21924</name>
</gene>
<sequence length="117" mass="13247">MLHFASYWGLEKRSVHRPDREKIGRMIGTSTVCAGFPTFFSRIVFPSAIWGRVPCSLQLFAIHRCYWSSKGIYGNGWKAYQCPHEHTGTLAGTTESVGDGPRKQELEIDESRGRNLN</sequence>
<feature type="region of interest" description="Disordered" evidence="1">
    <location>
        <begin position="90"/>
        <end position="117"/>
    </location>
</feature>
<evidence type="ECO:0000313" key="2">
    <source>
        <dbReference type="EMBL" id="CAL8127646.1"/>
    </source>
</evidence>
<dbReference type="Proteomes" id="UP001642540">
    <property type="component" value="Unassembled WGS sequence"/>
</dbReference>
<organism evidence="2 3">
    <name type="scientific">Orchesella dallaii</name>
    <dbReference type="NCBI Taxonomy" id="48710"/>
    <lineage>
        <taxon>Eukaryota</taxon>
        <taxon>Metazoa</taxon>
        <taxon>Ecdysozoa</taxon>
        <taxon>Arthropoda</taxon>
        <taxon>Hexapoda</taxon>
        <taxon>Collembola</taxon>
        <taxon>Entomobryomorpha</taxon>
        <taxon>Entomobryoidea</taxon>
        <taxon>Orchesellidae</taxon>
        <taxon>Orchesellinae</taxon>
        <taxon>Orchesella</taxon>
    </lineage>
</organism>
<name>A0ABP1RGK2_9HEXA</name>
<comment type="caution">
    <text evidence="2">The sequence shown here is derived from an EMBL/GenBank/DDBJ whole genome shotgun (WGS) entry which is preliminary data.</text>
</comment>
<protein>
    <submittedName>
        <fullName evidence="2">Uncharacterized protein</fullName>
    </submittedName>
</protein>
<proteinExistence type="predicted"/>